<keyword evidence="1" id="KW-1133">Transmembrane helix</keyword>
<dbReference type="EMBL" id="BARU01027681">
    <property type="protein sequence ID" value="GAH75843.1"/>
    <property type="molecule type" value="Genomic_DNA"/>
</dbReference>
<keyword evidence="1" id="KW-0472">Membrane</keyword>
<accession>X1K172</accession>
<protein>
    <submittedName>
        <fullName evidence="2">Uncharacterized protein</fullName>
    </submittedName>
</protein>
<sequence length="82" mass="9349">MVNPESSPLFQSKKVEKCDSPITYRTWPIFLLSFIRLFFISIFERAFLNYLYFTVDINESTLGFISSATAAAYIVGPIIGQI</sequence>
<feature type="transmembrane region" description="Helical" evidence="1">
    <location>
        <begin position="29"/>
        <end position="48"/>
    </location>
</feature>
<comment type="caution">
    <text evidence="2">The sequence shown here is derived from an EMBL/GenBank/DDBJ whole genome shotgun (WGS) entry which is preliminary data.</text>
</comment>
<feature type="transmembrane region" description="Helical" evidence="1">
    <location>
        <begin position="60"/>
        <end position="79"/>
    </location>
</feature>
<feature type="non-terminal residue" evidence="2">
    <location>
        <position position="82"/>
    </location>
</feature>
<proteinExistence type="predicted"/>
<reference evidence="2" key="1">
    <citation type="journal article" date="2014" name="Front. Microbiol.">
        <title>High frequency of phylogenetically diverse reductive dehalogenase-homologous genes in deep subseafloor sedimentary metagenomes.</title>
        <authorList>
            <person name="Kawai M."/>
            <person name="Futagami T."/>
            <person name="Toyoda A."/>
            <person name="Takaki Y."/>
            <person name="Nishi S."/>
            <person name="Hori S."/>
            <person name="Arai W."/>
            <person name="Tsubouchi T."/>
            <person name="Morono Y."/>
            <person name="Uchiyama I."/>
            <person name="Ito T."/>
            <person name="Fujiyama A."/>
            <person name="Inagaki F."/>
            <person name="Takami H."/>
        </authorList>
    </citation>
    <scope>NUCLEOTIDE SEQUENCE</scope>
    <source>
        <strain evidence="2">Expedition CK06-06</strain>
    </source>
</reference>
<evidence type="ECO:0000313" key="2">
    <source>
        <dbReference type="EMBL" id="GAH75843.1"/>
    </source>
</evidence>
<dbReference type="AlphaFoldDB" id="X1K172"/>
<name>X1K172_9ZZZZ</name>
<organism evidence="2">
    <name type="scientific">marine sediment metagenome</name>
    <dbReference type="NCBI Taxonomy" id="412755"/>
    <lineage>
        <taxon>unclassified sequences</taxon>
        <taxon>metagenomes</taxon>
        <taxon>ecological metagenomes</taxon>
    </lineage>
</organism>
<gene>
    <name evidence="2" type="ORF">S03H2_44283</name>
</gene>
<evidence type="ECO:0000256" key="1">
    <source>
        <dbReference type="SAM" id="Phobius"/>
    </source>
</evidence>
<keyword evidence="1" id="KW-0812">Transmembrane</keyword>